<dbReference type="CDD" id="cd10440">
    <property type="entry name" value="GIY-YIG_COG3680"/>
    <property type="match status" value="1"/>
</dbReference>
<evidence type="ECO:0000313" key="2">
    <source>
        <dbReference type="EMBL" id="CAB4156383.1"/>
    </source>
</evidence>
<dbReference type="EMBL" id="LR796635">
    <property type="protein sequence ID" value="CAB4156383.1"/>
    <property type="molecule type" value="Genomic_DNA"/>
</dbReference>
<dbReference type="GO" id="GO:0003677">
    <property type="term" value="F:DNA binding"/>
    <property type="evidence" value="ECO:0007669"/>
    <property type="project" value="InterPro"/>
</dbReference>
<sequence>MNSAYVYTLTDPRNGMPFYVGKGHGKRCEFHLDEAKYYSNRKSLKLNKIRKLTSLGLKPIIAKVEENVSDADAIDFECLLIAEMRDIGIQLTNMTDGGDGAKGYKHTEEHKQMMRGLFAGRIFTEEHRQAMSKPKSEEGRANIAKARLTTTYRPSEETKRKTSEALKGRIITDEHKAKIKAGLTGKSKAKIECPHCQKLASPAMAKRWHFDNCKDKE</sequence>
<organism evidence="3">
    <name type="scientific">uncultured Caudovirales phage</name>
    <dbReference type="NCBI Taxonomy" id="2100421"/>
    <lineage>
        <taxon>Viruses</taxon>
        <taxon>Duplodnaviria</taxon>
        <taxon>Heunggongvirae</taxon>
        <taxon>Uroviricota</taxon>
        <taxon>Caudoviricetes</taxon>
        <taxon>Peduoviridae</taxon>
        <taxon>Maltschvirus</taxon>
        <taxon>Maltschvirus maltsch</taxon>
    </lineage>
</organism>
<evidence type="ECO:0000259" key="1">
    <source>
        <dbReference type="SMART" id="SM00496"/>
    </source>
</evidence>
<reference evidence="3" key="1">
    <citation type="submission" date="2020-05" db="EMBL/GenBank/DDBJ databases">
        <authorList>
            <person name="Chiriac C."/>
            <person name="Salcher M."/>
            <person name="Ghai R."/>
            <person name="Kavagutti S V."/>
        </authorList>
    </citation>
    <scope>NUCLEOTIDE SEQUENCE</scope>
</reference>
<feature type="domain" description="Nuclease associated modular" evidence="1">
    <location>
        <begin position="167"/>
        <end position="183"/>
    </location>
</feature>
<dbReference type="Pfam" id="PF22945">
    <property type="entry name" value="LEM-3_GIY-YIG"/>
    <property type="match status" value="1"/>
</dbReference>
<evidence type="ECO:0000313" key="3">
    <source>
        <dbReference type="EMBL" id="CAB4181650.1"/>
    </source>
</evidence>
<feature type="domain" description="Nuclease associated modular" evidence="1">
    <location>
        <begin position="102"/>
        <end position="118"/>
    </location>
</feature>
<dbReference type="EMBL" id="LR797016">
    <property type="protein sequence ID" value="CAB4181650.1"/>
    <property type="molecule type" value="Genomic_DNA"/>
</dbReference>
<feature type="domain" description="Nuclease associated modular" evidence="1">
    <location>
        <begin position="150"/>
        <end position="166"/>
    </location>
</feature>
<dbReference type="Pfam" id="PF07460">
    <property type="entry name" value="NUMOD3"/>
    <property type="match status" value="1"/>
</dbReference>
<accession>A0A6J5QAB1</accession>
<dbReference type="SMART" id="SM00496">
    <property type="entry name" value="IENR2"/>
    <property type="match status" value="4"/>
</dbReference>
<feature type="domain" description="Nuclease associated modular" evidence="1">
    <location>
        <begin position="119"/>
        <end position="135"/>
    </location>
</feature>
<protein>
    <submittedName>
        <fullName evidence="3">GIY-YIG_COG3680 domain containing protein</fullName>
    </submittedName>
</protein>
<dbReference type="InterPro" id="IPR003611">
    <property type="entry name" value="NUMOD3"/>
</dbReference>
<name>A0A6J5QAB1_9CAUD</name>
<gene>
    <name evidence="3" type="ORF">UFOVP1067_57</name>
    <name evidence="2" type="ORF">UFOVP662_57</name>
</gene>
<proteinExistence type="predicted"/>